<evidence type="ECO:0000313" key="11">
    <source>
        <dbReference type="EMBL" id="KAA0146047.1"/>
    </source>
</evidence>
<evidence type="ECO:0000256" key="7">
    <source>
        <dbReference type="ARBA" id="ARBA00023146"/>
    </source>
</evidence>
<dbReference type="Gene3D" id="3.30.930.10">
    <property type="entry name" value="Bira Bifunctional Protein, Domain 2"/>
    <property type="match status" value="1"/>
</dbReference>
<gene>
    <name evidence="11" type="ORF">FNF29_08283</name>
</gene>
<evidence type="ECO:0000256" key="3">
    <source>
        <dbReference type="ARBA" id="ARBA00022598"/>
    </source>
</evidence>
<evidence type="ECO:0000256" key="8">
    <source>
        <dbReference type="ARBA" id="ARBA00031900"/>
    </source>
</evidence>
<keyword evidence="6" id="KW-0648">Protein biosynthesis</keyword>
<comment type="catalytic activity">
    <reaction evidence="9">
        <text>tRNA(Thr) + L-threonine + ATP = L-threonyl-tRNA(Thr) + AMP + diphosphate + H(+)</text>
        <dbReference type="Rhea" id="RHEA:24624"/>
        <dbReference type="Rhea" id="RHEA-COMP:9670"/>
        <dbReference type="Rhea" id="RHEA-COMP:9704"/>
        <dbReference type="ChEBI" id="CHEBI:15378"/>
        <dbReference type="ChEBI" id="CHEBI:30616"/>
        <dbReference type="ChEBI" id="CHEBI:33019"/>
        <dbReference type="ChEBI" id="CHEBI:57926"/>
        <dbReference type="ChEBI" id="CHEBI:78442"/>
        <dbReference type="ChEBI" id="CHEBI:78534"/>
        <dbReference type="ChEBI" id="CHEBI:456215"/>
        <dbReference type="EC" id="6.1.1.3"/>
    </reaction>
</comment>
<dbReference type="InterPro" id="IPR002314">
    <property type="entry name" value="aa-tRNA-synt_IIb"/>
</dbReference>
<dbReference type="InterPro" id="IPR036621">
    <property type="entry name" value="Anticodon-bd_dom_sf"/>
</dbReference>
<dbReference type="GO" id="GO:0006435">
    <property type="term" value="P:threonyl-tRNA aminoacylation"/>
    <property type="evidence" value="ECO:0007669"/>
    <property type="project" value="InterPro"/>
</dbReference>
<dbReference type="PANTHER" id="PTHR11451:SF44">
    <property type="entry name" value="THREONINE--TRNA LIGASE, CHLOROPLASTIC_MITOCHONDRIAL 2"/>
    <property type="match status" value="1"/>
</dbReference>
<dbReference type="SUPFAM" id="SSF52954">
    <property type="entry name" value="Class II aaRS ABD-related"/>
    <property type="match status" value="1"/>
</dbReference>
<accession>A0A5A8C093</accession>
<dbReference type="GO" id="GO:0005524">
    <property type="term" value="F:ATP binding"/>
    <property type="evidence" value="ECO:0007669"/>
    <property type="project" value="UniProtKB-KW"/>
</dbReference>
<dbReference type="EMBL" id="VLTN01000104">
    <property type="protein sequence ID" value="KAA0146047.1"/>
    <property type="molecule type" value="Genomic_DNA"/>
</dbReference>
<dbReference type="EC" id="6.1.1.3" evidence="2"/>
<protein>
    <recommendedName>
        <fullName evidence="2">threonine--tRNA ligase</fullName>
        <ecNumber evidence="2">6.1.1.3</ecNumber>
    </recommendedName>
    <alternativeName>
        <fullName evidence="8">Threonyl-tRNA synthetase</fullName>
    </alternativeName>
</protein>
<dbReference type="InterPro" id="IPR002320">
    <property type="entry name" value="Thr-tRNA-ligase_IIa"/>
</dbReference>
<comment type="similarity">
    <text evidence="1">Belongs to the class-II aminoacyl-tRNA synthetase family.</text>
</comment>
<evidence type="ECO:0000256" key="2">
    <source>
        <dbReference type="ARBA" id="ARBA00013163"/>
    </source>
</evidence>
<keyword evidence="3" id="KW-0436">Ligase</keyword>
<evidence type="ECO:0000256" key="1">
    <source>
        <dbReference type="ARBA" id="ARBA00008226"/>
    </source>
</evidence>
<keyword evidence="4" id="KW-0547">Nucleotide-binding</keyword>
<dbReference type="Pfam" id="PF03129">
    <property type="entry name" value="HGTP_anticodon"/>
    <property type="match status" value="1"/>
</dbReference>
<dbReference type="AlphaFoldDB" id="A0A5A8C093"/>
<evidence type="ECO:0000256" key="5">
    <source>
        <dbReference type="ARBA" id="ARBA00022840"/>
    </source>
</evidence>
<feature type="domain" description="Aminoacyl-transfer RNA synthetases class-II family profile" evidence="10">
    <location>
        <begin position="371"/>
        <end position="683"/>
    </location>
</feature>
<dbReference type="PANTHER" id="PTHR11451">
    <property type="entry name" value="THREONINE-TRNA LIGASE"/>
    <property type="match status" value="1"/>
</dbReference>
<dbReference type="InterPro" id="IPR006195">
    <property type="entry name" value="aa-tRNA-synth_II"/>
</dbReference>
<reference evidence="11 12" key="1">
    <citation type="submission" date="2019-07" db="EMBL/GenBank/DDBJ databases">
        <title>Genomes of Cafeteria roenbergensis.</title>
        <authorList>
            <person name="Fischer M.G."/>
            <person name="Hackl T."/>
            <person name="Roman M."/>
        </authorList>
    </citation>
    <scope>NUCLEOTIDE SEQUENCE [LARGE SCALE GENOMIC DNA]</scope>
    <source>
        <strain evidence="11 12">BVI</strain>
    </source>
</reference>
<comment type="caution">
    <text evidence="11">The sequence shown here is derived from an EMBL/GenBank/DDBJ whole genome shotgun (WGS) entry which is preliminary data.</text>
</comment>
<dbReference type="Proteomes" id="UP000323011">
    <property type="component" value="Unassembled WGS sequence"/>
</dbReference>
<dbReference type="InterPro" id="IPR033728">
    <property type="entry name" value="ThrRS_core"/>
</dbReference>
<dbReference type="InterPro" id="IPR004154">
    <property type="entry name" value="Anticodon-bd"/>
</dbReference>
<dbReference type="CDD" id="cd00771">
    <property type="entry name" value="ThrRS_core"/>
    <property type="match status" value="1"/>
</dbReference>
<organism evidence="11 12">
    <name type="scientific">Cafeteria roenbergensis</name>
    <name type="common">Marine flagellate</name>
    <dbReference type="NCBI Taxonomy" id="33653"/>
    <lineage>
        <taxon>Eukaryota</taxon>
        <taxon>Sar</taxon>
        <taxon>Stramenopiles</taxon>
        <taxon>Bigyra</taxon>
        <taxon>Opalozoa</taxon>
        <taxon>Bicosoecida</taxon>
        <taxon>Cafeteriaceae</taxon>
        <taxon>Cafeteria</taxon>
    </lineage>
</organism>
<dbReference type="PRINTS" id="PR01047">
    <property type="entry name" value="TRNASYNTHTHR"/>
</dbReference>
<dbReference type="Gene3D" id="3.40.50.800">
    <property type="entry name" value="Anticodon-binding domain"/>
    <property type="match status" value="1"/>
</dbReference>
<keyword evidence="5" id="KW-0067">ATP-binding</keyword>
<keyword evidence="12" id="KW-1185">Reference proteome</keyword>
<evidence type="ECO:0000256" key="4">
    <source>
        <dbReference type="ARBA" id="ARBA00022741"/>
    </source>
</evidence>
<dbReference type="GO" id="GO:0004829">
    <property type="term" value="F:threonine-tRNA ligase activity"/>
    <property type="evidence" value="ECO:0007669"/>
    <property type="project" value="UniProtKB-EC"/>
</dbReference>
<evidence type="ECO:0000313" key="12">
    <source>
        <dbReference type="Proteomes" id="UP000323011"/>
    </source>
</evidence>
<dbReference type="Pfam" id="PF00587">
    <property type="entry name" value="tRNA-synt_2b"/>
    <property type="match status" value="1"/>
</dbReference>
<sequence length="906" mass="93821">MSRAAVAGWARGLSGAPTDALACSWVNDDPWGNSLPLPGRPAGVQGWAAAGNPVFTETAVSADGGTIATLWDAIPEGMRVASDGSPVVAAVVNGMLFGVGEQLDVVASMCGFTMDSLGPVAASPVHLCTPLGRHTYWLSAAHLLAAGIARCADRIGADAPRVASLGSRVPEAVALAHLEAIAETQAVRRGGFGAPRSHPFGPSAPSWAMGLQGAFDADVILGGGMRASGLKAADIAKAAAAVAKKRRRFVVRDGTATLDATEAPISPEASSQAVAARLQAVRLPDTSMLRGAEAFLQVVAQSEVALPVLGGAGQEVHATRYTGVAWPSKAVASGWELLREEAEARDHRRVGTAQGLWALHPSAPGSPYFLPHGVRVLSRLRSLVRSEIAARGYQEVETPQLFSTGLWQRSGHWANYREDMFVAAGAGDWAAGGAAVAVPDASAAPGEPGVAGSDEVMPEGEAFGVKPMNCPAHCVVFGLTARSYRELPLRVADFGALHRNEASGALTGLTRVRRFHQDDAHIFCAAVEDGGMAQVQAEVGACLDMVHAIFSQACGLEYALQLATRPDKRLGSDADWDAAEAALKDAMASHAGRAGQGFQELPVAEGDGAFYGPKIDITATDAVGRRHQCATVQLDFQLAGRFNLRYQSPDGELRTPVIVHRALLGSFERMLAVLAEHFAGRWPLWLAPRQVSVIPLPQCGAAGEAAAAVLRASSPLAVPHSLARWQFVGGKDAVSTSSAWLGDGTGLFVEVDDSDRSLPKRVRESQLSQTAAIVAVGRTEAAAGTLPVRLRDRAVADAFAAASIALARQLAALGAVPAPAQATSARDPETEKALEQVALEEAAALVAAAVRFGAHASGAQLASAACPELEAAAATLADPDSDADLTVSLPAGIAASVLRIATKARL</sequence>
<evidence type="ECO:0000256" key="9">
    <source>
        <dbReference type="ARBA" id="ARBA00049515"/>
    </source>
</evidence>
<evidence type="ECO:0000259" key="10">
    <source>
        <dbReference type="PROSITE" id="PS50862"/>
    </source>
</evidence>
<proteinExistence type="inferred from homology"/>
<dbReference type="PROSITE" id="PS50862">
    <property type="entry name" value="AA_TRNA_LIGASE_II"/>
    <property type="match status" value="1"/>
</dbReference>
<name>A0A5A8C093_CAFRO</name>
<dbReference type="InterPro" id="IPR045864">
    <property type="entry name" value="aa-tRNA-synth_II/BPL/LPL"/>
</dbReference>
<dbReference type="SUPFAM" id="SSF55681">
    <property type="entry name" value="Class II aaRS and biotin synthetases"/>
    <property type="match status" value="1"/>
</dbReference>
<evidence type="ECO:0000256" key="6">
    <source>
        <dbReference type="ARBA" id="ARBA00022917"/>
    </source>
</evidence>
<keyword evidence="7" id="KW-0030">Aminoacyl-tRNA synthetase</keyword>
<dbReference type="GO" id="GO:0005739">
    <property type="term" value="C:mitochondrion"/>
    <property type="evidence" value="ECO:0007669"/>
    <property type="project" value="TreeGrafter"/>
</dbReference>